<comment type="caution">
    <text evidence="6">The sequence shown here is derived from an EMBL/GenBank/DDBJ whole genome shotgun (WGS) entry which is preliminary data.</text>
</comment>
<dbReference type="InterPro" id="IPR012340">
    <property type="entry name" value="NA-bd_OB-fold"/>
</dbReference>
<accession>A0A9P7Z5D1</accession>
<dbReference type="InterPro" id="IPR018856">
    <property type="entry name" value="Stn1_N"/>
</dbReference>
<dbReference type="AlphaFoldDB" id="A0A9P7Z5D1"/>
<protein>
    <recommendedName>
        <fullName evidence="5">CST complex subunit Stn1 N-terminal domain-containing protein</fullName>
    </recommendedName>
</protein>
<feature type="region of interest" description="Disordered" evidence="4">
    <location>
        <begin position="182"/>
        <end position="214"/>
    </location>
</feature>
<evidence type="ECO:0000259" key="5">
    <source>
        <dbReference type="Pfam" id="PF10451"/>
    </source>
</evidence>
<evidence type="ECO:0000256" key="1">
    <source>
        <dbReference type="ARBA" id="ARBA00004574"/>
    </source>
</evidence>
<gene>
    <name evidence="6" type="ORF">BJ878DRAFT_563220</name>
</gene>
<keyword evidence="2" id="KW-0158">Chromosome</keyword>
<dbReference type="Pfam" id="PF10451">
    <property type="entry name" value="Stn1"/>
    <property type="match status" value="1"/>
</dbReference>
<organism evidence="6 7">
    <name type="scientific">Calycina marina</name>
    <dbReference type="NCBI Taxonomy" id="1763456"/>
    <lineage>
        <taxon>Eukaryota</taxon>
        <taxon>Fungi</taxon>
        <taxon>Dikarya</taxon>
        <taxon>Ascomycota</taxon>
        <taxon>Pezizomycotina</taxon>
        <taxon>Leotiomycetes</taxon>
        <taxon>Helotiales</taxon>
        <taxon>Pezizellaceae</taxon>
        <taxon>Calycina</taxon>
    </lineage>
</organism>
<dbReference type="EMBL" id="MU253835">
    <property type="protein sequence ID" value="KAG9245694.1"/>
    <property type="molecule type" value="Genomic_DNA"/>
</dbReference>
<evidence type="ECO:0000256" key="2">
    <source>
        <dbReference type="ARBA" id="ARBA00022454"/>
    </source>
</evidence>
<evidence type="ECO:0000256" key="4">
    <source>
        <dbReference type="SAM" id="MobiDB-lite"/>
    </source>
</evidence>
<evidence type="ECO:0000313" key="7">
    <source>
        <dbReference type="Proteomes" id="UP000887226"/>
    </source>
</evidence>
<evidence type="ECO:0000313" key="6">
    <source>
        <dbReference type="EMBL" id="KAG9245694.1"/>
    </source>
</evidence>
<reference evidence="6" key="1">
    <citation type="journal article" date="2021" name="IMA Fungus">
        <title>Genomic characterization of three marine fungi, including Emericellopsis atlantica sp. nov. with signatures of a generalist lifestyle and marine biomass degradation.</title>
        <authorList>
            <person name="Hagestad O.C."/>
            <person name="Hou L."/>
            <person name="Andersen J.H."/>
            <person name="Hansen E.H."/>
            <person name="Altermark B."/>
            <person name="Li C."/>
            <person name="Kuhnert E."/>
            <person name="Cox R.J."/>
            <person name="Crous P.W."/>
            <person name="Spatafora J.W."/>
            <person name="Lail K."/>
            <person name="Amirebrahimi M."/>
            <person name="Lipzen A."/>
            <person name="Pangilinan J."/>
            <person name="Andreopoulos W."/>
            <person name="Hayes R.D."/>
            <person name="Ng V."/>
            <person name="Grigoriev I.V."/>
            <person name="Jackson S.A."/>
            <person name="Sutton T.D.S."/>
            <person name="Dobson A.D.W."/>
            <person name="Rama T."/>
        </authorList>
    </citation>
    <scope>NUCLEOTIDE SEQUENCE</scope>
    <source>
        <strain evidence="6">TRa3180A</strain>
    </source>
</reference>
<comment type="subcellular location">
    <subcellularLocation>
        <location evidence="1">Chromosome</location>
        <location evidence="1">Telomere</location>
    </subcellularLocation>
</comment>
<sequence>PKIYPDYCHSLSPTISKWVPLRVQDIHSLSTHGMTGTELMYYKNHPIKWIRITGVIVAVDDFSSRRIYTVDDSSGACIECACPAPPPIPLVPLNYLTGAPQLTTPPTTMPQPAYPPSTEKPSVADGLDVGMVVKIKGKPNVFRDMKQIAIIKAEIILGTEVEVRCWNEVMSWRTGILSSPWEVSAEQEERFRRKAERPKKMETGKQRKKRKYAE</sequence>
<dbReference type="OrthoDB" id="77828at2759"/>
<dbReference type="GO" id="GO:0000781">
    <property type="term" value="C:chromosome, telomeric region"/>
    <property type="evidence" value="ECO:0007669"/>
    <property type="project" value="UniProtKB-SubCell"/>
</dbReference>
<feature type="non-terminal residue" evidence="6">
    <location>
        <position position="1"/>
    </location>
</feature>
<feature type="domain" description="CST complex subunit Stn1 N-terminal" evidence="5">
    <location>
        <begin position="19"/>
        <end position="82"/>
    </location>
</feature>
<evidence type="ECO:0000256" key="3">
    <source>
        <dbReference type="ARBA" id="ARBA00022895"/>
    </source>
</evidence>
<dbReference type="Gene3D" id="2.40.50.140">
    <property type="entry name" value="Nucleic acid-binding proteins"/>
    <property type="match status" value="1"/>
</dbReference>
<dbReference type="SUPFAM" id="SSF50249">
    <property type="entry name" value="Nucleic acid-binding proteins"/>
    <property type="match status" value="1"/>
</dbReference>
<keyword evidence="3" id="KW-0779">Telomere</keyword>
<keyword evidence="7" id="KW-1185">Reference proteome</keyword>
<name>A0A9P7Z5D1_9HELO</name>
<dbReference type="Proteomes" id="UP000887226">
    <property type="component" value="Unassembled WGS sequence"/>
</dbReference>
<proteinExistence type="predicted"/>